<evidence type="ECO:0000313" key="2">
    <source>
        <dbReference type="EMBL" id="QEL10776.1"/>
    </source>
</evidence>
<keyword evidence="1" id="KW-1133">Transmembrane helix</keyword>
<accession>A0A5C0ZY09</accession>
<protein>
    <submittedName>
        <fullName evidence="2">Exopolysaccharide biosynthesis protein</fullName>
    </submittedName>
</protein>
<keyword evidence="3" id="KW-1185">Reference proteome</keyword>
<gene>
    <name evidence="2" type="ORF">FY550_06340</name>
</gene>
<evidence type="ECO:0000313" key="3">
    <source>
        <dbReference type="Proteomes" id="UP000322553"/>
    </source>
</evidence>
<dbReference type="PANTHER" id="PTHR41795:SF1">
    <property type="entry name" value="EXOPOLYSACCHARIDE SYNTHESIS PROTEIN"/>
    <property type="match status" value="1"/>
</dbReference>
<dbReference type="KEGG" id="kuy:FY550_06340"/>
<dbReference type="EMBL" id="CP043420">
    <property type="protein sequence ID" value="QEL10776.1"/>
    <property type="molecule type" value="Genomic_DNA"/>
</dbReference>
<keyword evidence="1" id="KW-0812">Transmembrane</keyword>
<proteinExistence type="predicted"/>
<feature type="transmembrane region" description="Helical" evidence="1">
    <location>
        <begin position="136"/>
        <end position="153"/>
    </location>
</feature>
<dbReference type="Proteomes" id="UP000322553">
    <property type="component" value="Chromosome"/>
</dbReference>
<dbReference type="OrthoDB" id="8635607at2"/>
<name>A0A5C0ZY09_9GAMM</name>
<keyword evidence="1" id="KW-0472">Membrane</keyword>
<dbReference type="Pfam" id="PF06055">
    <property type="entry name" value="ExoD"/>
    <property type="match status" value="1"/>
</dbReference>
<feature type="transmembrane region" description="Helical" evidence="1">
    <location>
        <begin position="182"/>
        <end position="201"/>
    </location>
</feature>
<dbReference type="AlphaFoldDB" id="A0A5C0ZY09"/>
<reference evidence="2 3" key="1">
    <citation type="submission" date="2019-08" db="EMBL/GenBank/DDBJ databases">
        <title>Complete genome sequence of Kushneria sp. YCWA18, a halophilic phosphate-solubilizing bacterium isolated from Daqiao saltern in China.</title>
        <authorList>
            <person name="Du G.-X."/>
            <person name="Qu L.-Y."/>
        </authorList>
    </citation>
    <scope>NUCLEOTIDE SEQUENCE [LARGE SCALE GENOMIC DNA]</scope>
    <source>
        <strain evidence="2 3">YCWA18</strain>
    </source>
</reference>
<sequence>MPSAFLQFEWSLTLSETEKLTELLESLDRNHSGDTVSIGDIVENFASRGFAPLLVVPAMLAMICPLPGVPTACGLFVALVAIQQVFGRRSPWLPRRLREVSIGQQRFHRAIEKARPFTTRLDRLLKPRLSFIDQPAVERIIAILVVLLGLSMAPLELVPFAAALPSATLLLIALGMVARDGLVMIIALGIAFIGLAWIALII</sequence>
<evidence type="ECO:0000256" key="1">
    <source>
        <dbReference type="SAM" id="Phobius"/>
    </source>
</evidence>
<dbReference type="PIRSF" id="PIRSF033239">
    <property type="entry name" value="ExoD"/>
    <property type="match status" value="1"/>
</dbReference>
<feature type="transmembrane region" description="Helical" evidence="1">
    <location>
        <begin position="54"/>
        <end position="82"/>
    </location>
</feature>
<dbReference type="PANTHER" id="PTHR41795">
    <property type="entry name" value="EXOPOLYSACCHARIDE SYNTHESIS PROTEIN"/>
    <property type="match status" value="1"/>
</dbReference>
<organism evidence="2 3">
    <name type="scientific">Kushneria phosphatilytica</name>
    <dbReference type="NCBI Taxonomy" id="657387"/>
    <lineage>
        <taxon>Bacteria</taxon>
        <taxon>Pseudomonadati</taxon>
        <taxon>Pseudomonadota</taxon>
        <taxon>Gammaproteobacteria</taxon>
        <taxon>Oceanospirillales</taxon>
        <taxon>Halomonadaceae</taxon>
        <taxon>Kushneria</taxon>
    </lineage>
</organism>
<dbReference type="InterPro" id="IPR010331">
    <property type="entry name" value="ExoD"/>
</dbReference>